<evidence type="ECO:0000313" key="2">
    <source>
        <dbReference type="Proteomes" id="UP000011747"/>
    </source>
</evidence>
<organism evidence="1 2">
    <name type="scientific">Bacillus smithii 7_3_47FAA</name>
    <dbReference type="NCBI Taxonomy" id="665952"/>
    <lineage>
        <taxon>Bacteria</taxon>
        <taxon>Bacillati</taxon>
        <taxon>Bacillota</taxon>
        <taxon>Bacilli</taxon>
        <taxon>Bacillales</taxon>
        <taxon>Bacillaceae</taxon>
        <taxon>Bacillus</taxon>
    </lineage>
</organism>
<keyword evidence="2" id="KW-1185">Reference proteome</keyword>
<comment type="caution">
    <text evidence="1">The sequence shown here is derived from an EMBL/GenBank/DDBJ whole genome shotgun (WGS) entry which is preliminary data.</text>
</comment>
<evidence type="ECO:0000313" key="1">
    <source>
        <dbReference type="EMBL" id="EHL78548.1"/>
    </source>
</evidence>
<dbReference type="Proteomes" id="UP000011747">
    <property type="component" value="Unassembled WGS sequence"/>
</dbReference>
<accession>G9QJV9</accession>
<dbReference type="EMBL" id="ACWF01000065">
    <property type="protein sequence ID" value="EHL78548.1"/>
    <property type="molecule type" value="Genomic_DNA"/>
</dbReference>
<proteinExistence type="predicted"/>
<gene>
    <name evidence="1" type="ORF">HMPREF1015_01498</name>
</gene>
<sequence length="47" mass="5355">MFPLLAKKSVIGFLQQILRMICDRVKALLSLEYTPRSLVFALTVSWG</sequence>
<dbReference type="HOGENOM" id="CLU_3164844_0_0_9"/>
<protein>
    <submittedName>
        <fullName evidence="1">Uncharacterized protein</fullName>
    </submittedName>
</protein>
<dbReference type="AlphaFoldDB" id="G9QJV9"/>
<reference evidence="1 2" key="1">
    <citation type="submission" date="2011-09" db="EMBL/GenBank/DDBJ databases">
        <title>The Genome Sequence of Bacillus smithii 7_3_47FAA.</title>
        <authorList>
            <consortium name="The Broad Institute Genome Sequencing Platform"/>
            <person name="Earl A."/>
            <person name="Ward D."/>
            <person name="Feldgarden M."/>
            <person name="Gevers D."/>
            <person name="Daigneault M."/>
            <person name="Strauss J."/>
            <person name="Allen-Vercoe E."/>
            <person name="Young S.K."/>
            <person name="Zeng Q."/>
            <person name="Gargeya S."/>
            <person name="Fitzgerald M."/>
            <person name="Haas B."/>
            <person name="Abouelleil A."/>
            <person name="Alvarado L."/>
            <person name="Arachchi H.M."/>
            <person name="Berlin A."/>
            <person name="Brown A."/>
            <person name="Chapman S.B."/>
            <person name="Chen Z."/>
            <person name="Dunbar C."/>
            <person name="Freedman E."/>
            <person name="Gearin G."/>
            <person name="Goldberg J."/>
            <person name="Griggs A."/>
            <person name="Gujja S."/>
            <person name="Heiman D."/>
            <person name="Howarth C."/>
            <person name="Larson L."/>
            <person name="Lui A."/>
            <person name="MacDonald P.J.P."/>
            <person name="Montmayeur A."/>
            <person name="Murphy C."/>
            <person name="Neiman D."/>
            <person name="Pearson M."/>
            <person name="Priest M."/>
            <person name="Roberts A."/>
            <person name="Saif S."/>
            <person name="Shea T."/>
            <person name="Shenoy N."/>
            <person name="Sisk P."/>
            <person name="Stolte C."/>
            <person name="Sykes S."/>
            <person name="Wortman J."/>
            <person name="Nusbaum C."/>
            <person name="Birren B."/>
        </authorList>
    </citation>
    <scope>NUCLEOTIDE SEQUENCE [LARGE SCALE GENOMIC DNA]</scope>
    <source>
        <strain evidence="1 2">7_3_47FAA</strain>
    </source>
</reference>
<name>G9QJV9_9BACI</name>